<feature type="region of interest" description="Disordered" evidence="1">
    <location>
        <begin position="67"/>
        <end position="88"/>
    </location>
</feature>
<keyword evidence="3" id="KW-1185">Reference proteome</keyword>
<dbReference type="PANTHER" id="PTHR36386:SF1">
    <property type="entry name" value="OS06G0683900 PROTEIN"/>
    <property type="match status" value="1"/>
</dbReference>
<protein>
    <submittedName>
        <fullName evidence="2">Uncharacterized protein</fullName>
    </submittedName>
</protein>
<accession>A0A2I0W2U1</accession>
<sequence length="235" mass="26071">MIMKIKFLSQLKNYHLPNAESMIFSLHSPNLHDRDNTAADYARSNWLPLQPISINLSRLPKVHPSKRLVSAEESENSGLHNSGATATDGNIDAEIDEIKKEIRRLSVKLSGLRTKKADKDLRAATAKPFATNAAVTGCEMKAADVSVGSSISRYRRRGLSPRKSEKEGKPRKRILNELKKGVSTVGAKAQAKTVNANLERKNLVTGEEAVKNNKVKVVASRYNLRSMQLESKRRS</sequence>
<dbReference type="EMBL" id="KZ502969">
    <property type="protein sequence ID" value="PKU69975.1"/>
    <property type="molecule type" value="Genomic_DNA"/>
</dbReference>
<organism evidence="2 3">
    <name type="scientific">Dendrobium catenatum</name>
    <dbReference type="NCBI Taxonomy" id="906689"/>
    <lineage>
        <taxon>Eukaryota</taxon>
        <taxon>Viridiplantae</taxon>
        <taxon>Streptophyta</taxon>
        <taxon>Embryophyta</taxon>
        <taxon>Tracheophyta</taxon>
        <taxon>Spermatophyta</taxon>
        <taxon>Magnoliopsida</taxon>
        <taxon>Liliopsida</taxon>
        <taxon>Asparagales</taxon>
        <taxon>Orchidaceae</taxon>
        <taxon>Epidendroideae</taxon>
        <taxon>Malaxideae</taxon>
        <taxon>Dendrobiinae</taxon>
        <taxon>Dendrobium</taxon>
    </lineage>
</organism>
<evidence type="ECO:0000313" key="3">
    <source>
        <dbReference type="Proteomes" id="UP000233837"/>
    </source>
</evidence>
<name>A0A2I0W2U1_9ASPA</name>
<reference evidence="2 3" key="2">
    <citation type="journal article" date="2017" name="Nature">
        <title>The Apostasia genome and the evolution of orchids.</title>
        <authorList>
            <person name="Zhang G.Q."/>
            <person name="Liu K.W."/>
            <person name="Li Z."/>
            <person name="Lohaus R."/>
            <person name="Hsiao Y.Y."/>
            <person name="Niu S.C."/>
            <person name="Wang J.Y."/>
            <person name="Lin Y.C."/>
            <person name="Xu Q."/>
            <person name="Chen L.J."/>
            <person name="Yoshida K."/>
            <person name="Fujiwara S."/>
            <person name="Wang Z.W."/>
            <person name="Zhang Y.Q."/>
            <person name="Mitsuda N."/>
            <person name="Wang M."/>
            <person name="Liu G.H."/>
            <person name="Pecoraro L."/>
            <person name="Huang H.X."/>
            <person name="Xiao X.J."/>
            <person name="Lin M."/>
            <person name="Wu X.Y."/>
            <person name="Wu W.L."/>
            <person name="Chen Y.Y."/>
            <person name="Chang S.B."/>
            <person name="Sakamoto S."/>
            <person name="Ohme-Takagi M."/>
            <person name="Yagi M."/>
            <person name="Zeng S.J."/>
            <person name="Shen C.Y."/>
            <person name="Yeh C.M."/>
            <person name="Luo Y.B."/>
            <person name="Tsai W.C."/>
            <person name="Van de Peer Y."/>
            <person name="Liu Z.J."/>
        </authorList>
    </citation>
    <scope>NUCLEOTIDE SEQUENCE [LARGE SCALE GENOMIC DNA]</scope>
    <source>
        <tissue evidence="2">The whole plant</tissue>
    </source>
</reference>
<feature type="compositionally biased region" description="Polar residues" evidence="1">
    <location>
        <begin position="76"/>
        <end position="88"/>
    </location>
</feature>
<dbReference type="AlphaFoldDB" id="A0A2I0W2U1"/>
<evidence type="ECO:0000256" key="1">
    <source>
        <dbReference type="SAM" id="MobiDB-lite"/>
    </source>
</evidence>
<gene>
    <name evidence="2" type="ORF">MA16_Dca014934</name>
</gene>
<proteinExistence type="predicted"/>
<dbReference type="PANTHER" id="PTHR36386">
    <property type="entry name" value="OS06G0683900 PROTEIN"/>
    <property type="match status" value="1"/>
</dbReference>
<dbReference type="Proteomes" id="UP000233837">
    <property type="component" value="Unassembled WGS sequence"/>
</dbReference>
<reference evidence="2 3" key="1">
    <citation type="journal article" date="2016" name="Sci. Rep.">
        <title>The Dendrobium catenatum Lindl. genome sequence provides insights into polysaccharide synthase, floral development and adaptive evolution.</title>
        <authorList>
            <person name="Zhang G.Q."/>
            <person name="Xu Q."/>
            <person name="Bian C."/>
            <person name="Tsai W.C."/>
            <person name="Yeh C.M."/>
            <person name="Liu K.W."/>
            <person name="Yoshida K."/>
            <person name="Zhang L.S."/>
            <person name="Chang S.B."/>
            <person name="Chen F."/>
            <person name="Shi Y."/>
            <person name="Su Y.Y."/>
            <person name="Zhang Y.Q."/>
            <person name="Chen L.J."/>
            <person name="Yin Y."/>
            <person name="Lin M."/>
            <person name="Huang H."/>
            <person name="Deng H."/>
            <person name="Wang Z.W."/>
            <person name="Zhu S.L."/>
            <person name="Zhao X."/>
            <person name="Deng C."/>
            <person name="Niu S.C."/>
            <person name="Huang J."/>
            <person name="Wang M."/>
            <person name="Liu G.H."/>
            <person name="Yang H.J."/>
            <person name="Xiao X.J."/>
            <person name="Hsiao Y.Y."/>
            <person name="Wu W.L."/>
            <person name="Chen Y.Y."/>
            <person name="Mitsuda N."/>
            <person name="Ohme-Takagi M."/>
            <person name="Luo Y.B."/>
            <person name="Van de Peer Y."/>
            <person name="Liu Z.J."/>
        </authorList>
    </citation>
    <scope>NUCLEOTIDE SEQUENCE [LARGE SCALE GENOMIC DNA]</scope>
    <source>
        <tissue evidence="2">The whole plant</tissue>
    </source>
</reference>
<evidence type="ECO:0000313" key="2">
    <source>
        <dbReference type="EMBL" id="PKU69975.1"/>
    </source>
</evidence>